<dbReference type="PANTHER" id="PTHR33209:SF1">
    <property type="entry name" value="PEPTIDASE S49 DOMAIN-CONTAINING PROTEIN"/>
    <property type="match status" value="1"/>
</dbReference>
<proteinExistence type="inferred from homology"/>
<dbReference type="InterPro" id="IPR002142">
    <property type="entry name" value="Peptidase_S49"/>
</dbReference>
<evidence type="ECO:0000256" key="6">
    <source>
        <dbReference type="ARBA" id="ARBA00023136"/>
    </source>
</evidence>
<evidence type="ECO:0000256" key="7">
    <source>
        <dbReference type="PIRNR" id="PIRNR001217"/>
    </source>
</evidence>
<sequence>MRDFFKYTFATLAGIVLFCTLGIAGLTALLVTIASSSSSTEPQVEADSILTFDLSEEITDSSAASEPRAIIGAALSGGSRSSIPLRTAIEAIRRSTTDDRIKGLLLYGSIQPTGSGFATLQEVRQALEAFRQSGKPIFAYDDVQWQEKDYYLASVANTVLLNPSSLLEINGFSSESTFFAGALEKYGVGIQILRVGKFKAATESLTRSQSSPEAKAQTQALLTDLWNEFATAAAKSRKLTPQKMQEIADRQGLLMPEEAKSVGLIDKIAYEDEIVAELQGLTGQEKGSETLRQIDLSNYAAATSSARQSSSNQVAVIYAEGDIVSGEGGTGQIGGDALARLLRKLRQDDSTKAVVLRVNSPGGSATASALVAREMSLTQAKKPVIVSMGTYAASGGYQISANASQIFASPTTITGSIGVFGVLPNVQGISNSNGITWDTVKTARLADGDTVSRPKTPEELAISQRVVDRIYDQFISLVAESRRLPKTKVAEIAQGRVWSGLQAQKIGLVDQLGGLEDAIKAAVKAANLSDDWQIEEYPKPRSFEEQLGKLLGTSTRATTPVDPLTQQMEKLGKDLEILRSMNDPLGVYSRLPFNSDIR</sequence>
<name>A0A951QEB4_9CYAN</name>
<accession>A0A951QEB4</accession>
<evidence type="ECO:0000256" key="8">
    <source>
        <dbReference type="PIRSR" id="PIRSR001217-1"/>
    </source>
</evidence>
<dbReference type="EC" id="3.4.21.-" evidence="7"/>
<comment type="subcellular location">
    <subcellularLocation>
        <location evidence="7">Cell inner membrane</location>
    </subcellularLocation>
    <subcellularLocation>
        <location evidence="1">Membrane</location>
    </subcellularLocation>
</comment>
<evidence type="ECO:0000256" key="2">
    <source>
        <dbReference type="ARBA" id="ARBA00008683"/>
    </source>
</evidence>
<keyword evidence="7" id="KW-0997">Cell inner membrane</keyword>
<evidence type="ECO:0000256" key="3">
    <source>
        <dbReference type="ARBA" id="ARBA00022670"/>
    </source>
</evidence>
<dbReference type="PIRSF" id="PIRSF001217">
    <property type="entry name" value="Protease_4_SppA"/>
    <property type="match status" value="1"/>
</dbReference>
<keyword evidence="9" id="KW-1133">Transmembrane helix</keyword>
<dbReference type="EMBL" id="JAHHHD010000042">
    <property type="protein sequence ID" value="MBW4661677.1"/>
    <property type="molecule type" value="Genomic_DNA"/>
</dbReference>
<dbReference type="InterPro" id="IPR029045">
    <property type="entry name" value="ClpP/crotonase-like_dom_sf"/>
</dbReference>
<dbReference type="CDD" id="cd07018">
    <property type="entry name" value="S49_SppA_67K_type"/>
    <property type="match status" value="1"/>
</dbReference>
<comment type="caution">
    <text evidence="11">The sequence shown here is derived from an EMBL/GenBank/DDBJ whole genome shotgun (WGS) entry which is preliminary data.</text>
</comment>
<organism evidence="11 12">
    <name type="scientific">Drouetiella hepatica Uher 2000/2452</name>
    <dbReference type="NCBI Taxonomy" id="904376"/>
    <lineage>
        <taxon>Bacteria</taxon>
        <taxon>Bacillati</taxon>
        <taxon>Cyanobacteriota</taxon>
        <taxon>Cyanophyceae</taxon>
        <taxon>Oculatellales</taxon>
        <taxon>Oculatellaceae</taxon>
        <taxon>Drouetiella</taxon>
    </lineage>
</organism>
<dbReference type="NCBIfam" id="TIGR00706">
    <property type="entry name" value="SppA_dom"/>
    <property type="match status" value="1"/>
</dbReference>
<keyword evidence="3 7" id="KW-0645">Protease</keyword>
<evidence type="ECO:0000256" key="9">
    <source>
        <dbReference type="SAM" id="Phobius"/>
    </source>
</evidence>
<dbReference type="CDD" id="cd07023">
    <property type="entry name" value="S49_Sppa_N_C"/>
    <property type="match status" value="1"/>
</dbReference>
<keyword evidence="7" id="KW-1003">Cell membrane</keyword>
<dbReference type="GO" id="GO:0008236">
    <property type="term" value="F:serine-type peptidase activity"/>
    <property type="evidence" value="ECO:0007669"/>
    <property type="project" value="UniProtKB-KW"/>
</dbReference>
<feature type="domain" description="Peptidase S49" evidence="10">
    <location>
        <begin position="378"/>
        <end position="528"/>
    </location>
</feature>
<dbReference type="SUPFAM" id="SSF52096">
    <property type="entry name" value="ClpP/crotonase"/>
    <property type="match status" value="2"/>
</dbReference>
<dbReference type="InterPro" id="IPR004635">
    <property type="entry name" value="Pept_S49_SppA"/>
</dbReference>
<dbReference type="Gene3D" id="3.90.226.10">
    <property type="entry name" value="2-enoyl-CoA Hydratase, Chain A, domain 1"/>
    <property type="match status" value="2"/>
</dbReference>
<reference evidence="11" key="2">
    <citation type="journal article" date="2022" name="Microbiol. Resour. Announc.">
        <title>Metagenome Sequencing to Explore Phylogenomics of Terrestrial Cyanobacteria.</title>
        <authorList>
            <person name="Ward R.D."/>
            <person name="Stajich J.E."/>
            <person name="Johansen J.R."/>
            <person name="Huntemann M."/>
            <person name="Clum A."/>
            <person name="Foster B."/>
            <person name="Foster B."/>
            <person name="Roux S."/>
            <person name="Palaniappan K."/>
            <person name="Varghese N."/>
            <person name="Mukherjee S."/>
            <person name="Reddy T.B.K."/>
            <person name="Daum C."/>
            <person name="Copeland A."/>
            <person name="Chen I.A."/>
            <person name="Ivanova N.N."/>
            <person name="Kyrpides N.C."/>
            <person name="Shapiro N."/>
            <person name="Eloe-Fadrosh E.A."/>
            <person name="Pietrasiak N."/>
        </authorList>
    </citation>
    <scope>NUCLEOTIDE SEQUENCE</scope>
    <source>
        <strain evidence="11">UHER 2000/2452</strain>
    </source>
</reference>
<dbReference type="GO" id="GO:0005886">
    <property type="term" value="C:plasma membrane"/>
    <property type="evidence" value="ECO:0007669"/>
    <property type="project" value="UniProtKB-SubCell"/>
</dbReference>
<feature type="active site" description="Nucleophile" evidence="8">
    <location>
        <position position="394"/>
    </location>
</feature>
<keyword evidence="5" id="KW-0720">Serine protease</keyword>
<dbReference type="NCBIfam" id="TIGR00705">
    <property type="entry name" value="SppA_67K"/>
    <property type="match status" value="1"/>
</dbReference>
<dbReference type="Gene3D" id="6.20.330.10">
    <property type="match status" value="1"/>
</dbReference>
<feature type="transmembrane region" description="Helical" evidence="9">
    <location>
        <begin position="12"/>
        <end position="34"/>
    </location>
</feature>
<dbReference type="InterPro" id="IPR004634">
    <property type="entry name" value="Pept_S49_pIV"/>
</dbReference>
<dbReference type="Proteomes" id="UP000757435">
    <property type="component" value="Unassembled WGS sequence"/>
</dbReference>
<evidence type="ECO:0000256" key="5">
    <source>
        <dbReference type="ARBA" id="ARBA00022825"/>
    </source>
</evidence>
<dbReference type="AlphaFoldDB" id="A0A951QEB4"/>
<keyword evidence="9" id="KW-0812">Transmembrane</keyword>
<evidence type="ECO:0000259" key="10">
    <source>
        <dbReference type="Pfam" id="PF01343"/>
    </source>
</evidence>
<comment type="similarity">
    <text evidence="2 7">Belongs to the peptidase S49 family.</text>
</comment>
<evidence type="ECO:0000256" key="4">
    <source>
        <dbReference type="ARBA" id="ARBA00022801"/>
    </source>
</evidence>
<feature type="domain" description="Peptidase S49" evidence="10">
    <location>
        <begin position="130"/>
        <end position="281"/>
    </location>
</feature>
<gene>
    <name evidence="11" type="primary">sppA</name>
    <name evidence="11" type="ORF">KME15_23655</name>
</gene>
<reference evidence="11" key="1">
    <citation type="submission" date="2021-05" db="EMBL/GenBank/DDBJ databases">
        <authorList>
            <person name="Pietrasiak N."/>
            <person name="Ward R."/>
            <person name="Stajich J.E."/>
            <person name="Kurbessoian T."/>
        </authorList>
    </citation>
    <scope>NUCLEOTIDE SEQUENCE</scope>
    <source>
        <strain evidence="11">UHER 2000/2452</strain>
    </source>
</reference>
<dbReference type="Pfam" id="PF01343">
    <property type="entry name" value="Peptidase_S49"/>
    <property type="match status" value="2"/>
</dbReference>
<dbReference type="PANTHER" id="PTHR33209">
    <property type="entry name" value="PROTEASE 4"/>
    <property type="match status" value="1"/>
</dbReference>
<keyword evidence="6 7" id="KW-0472">Membrane</keyword>
<keyword evidence="4 7" id="KW-0378">Hydrolase</keyword>
<protein>
    <recommendedName>
        <fullName evidence="7">Protease 4</fullName>
        <ecNumber evidence="7">3.4.21.-</ecNumber>
    </recommendedName>
    <alternativeName>
        <fullName evidence="7">Endopeptidase IV</fullName>
    </alternativeName>
    <alternativeName>
        <fullName evidence="7">Protease IV</fullName>
    </alternativeName>
    <alternativeName>
        <fullName evidence="7">Signal peptide peptidase</fullName>
    </alternativeName>
</protein>
<evidence type="ECO:0000256" key="1">
    <source>
        <dbReference type="ARBA" id="ARBA00004370"/>
    </source>
</evidence>
<evidence type="ECO:0000313" key="11">
    <source>
        <dbReference type="EMBL" id="MBW4661677.1"/>
    </source>
</evidence>
<feature type="active site" description="Proton donor/acceptor" evidence="8">
    <location>
        <position position="199"/>
    </location>
</feature>
<dbReference type="GO" id="GO:0006465">
    <property type="term" value="P:signal peptide processing"/>
    <property type="evidence" value="ECO:0007669"/>
    <property type="project" value="InterPro"/>
</dbReference>
<dbReference type="InterPro" id="IPR047272">
    <property type="entry name" value="S49_SppA_C"/>
</dbReference>
<evidence type="ECO:0000313" key="12">
    <source>
        <dbReference type="Proteomes" id="UP000757435"/>
    </source>
</evidence>
<dbReference type="InterPro" id="IPR047217">
    <property type="entry name" value="S49_SppA_67K_type_N"/>
</dbReference>